<evidence type="ECO:0000256" key="3">
    <source>
        <dbReference type="ARBA" id="ARBA00022793"/>
    </source>
</evidence>
<dbReference type="PATRIC" id="fig|1408103.3.peg.4039"/>
<dbReference type="InterPro" id="IPR052357">
    <property type="entry name" value="Orn_Lys_Arg_decarboxylase-I"/>
</dbReference>
<dbReference type="SUPFAM" id="SSF53383">
    <property type="entry name" value="PLP-dependent transferases"/>
    <property type="match status" value="1"/>
</dbReference>
<dbReference type="Pfam" id="PF01276">
    <property type="entry name" value="OKR_DC_1"/>
    <property type="match status" value="1"/>
</dbReference>
<dbReference type="SUPFAM" id="SSF55904">
    <property type="entry name" value="Ornithine decarboxylase C-terminal domain"/>
    <property type="match status" value="1"/>
</dbReference>
<comment type="caution">
    <text evidence="8">The sequence shown here is derived from an EMBL/GenBank/DDBJ whole genome shotgun (WGS) entry which is preliminary data.</text>
</comment>
<organism evidence="8 9">
    <name type="scientific">Mesobacillus campisalis</name>
    <dbReference type="NCBI Taxonomy" id="1408103"/>
    <lineage>
        <taxon>Bacteria</taxon>
        <taxon>Bacillati</taxon>
        <taxon>Bacillota</taxon>
        <taxon>Bacilli</taxon>
        <taxon>Bacillales</taxon>
        <taxon>Bacillaceae</taxon>
        <taxon>Mesobacillus</taxon>
    </lineage>
</organism>
<dbReference type="OrthoDB" id="9815233at2"/>
<dbReference type="CDD" id="cd00615">
    <property type="entry name" value="Orn_deC_like"/>
    <property type="match status" value="1"/>
</dbReference>
<evidence type="ECO:0000259" key="6">
    <source>
        <dbReference type="Pfam" id="PF01276"/>
    </source>
</evidence>
<evidence type="ECO:0000313" key="9">
    <source>
        <dbReference type="Proteomes" id="UP000034166"/>
    </source>
</evidence>
<reference evidence="8 9" key="1">
    <citation type="submission" date="2015-04" db="EMBL/GenBank/DDBJ databases">
        <title>Taxonomic description and genome sequence of Bacillus campisalis sp. nov., a novel member of the genus Bacillus isolated from solar saltern.</title>
        <authorList>
            <person name="Mathan Kumar R."/>
            <person name="Kaur G."/>
            <person name="Kumar A."/>
            <person name="Singh N.K."/>
            <person name="Kaur N."/>
            <person name="Kumar N."/>
            <person name="Mayilraj S."/>
        </authorList>
    </citation>
    <scope>NUCLEOTIDE SEQUENCE [LARGE SCALE GENOMIC DNA]</scope>
    <source>
        <strain evidence="8 9">SA2-6</strain>
    </source>
</reference>
<dbReference type="InterPro" id="IPR008286">
    <property type="entry name" value="Prn/Lys/Arg_de-COase_C"/>
</dbReference>
<evidence type="ECO:0000259" key="7">
    <source>
        <dbReference type="Pfam" id="PF03711"/>
    </source>
</evidence>
<sequence>MDQRDTPLLDQLLLHRSKKPISFHVPGHKYGEVLPEKMREHFRSLLRLDATELTGLDDLHSPEGVILEAEKLLAGLYHARTSFFLVGGSTSGNLAMIMAALNEDDVVLVQRNSHKSVMNGIRLARAKPVFLSPEWDSDFLAAGGVSLETVREAIKSYPEAKALLVTYPNYYGMVYNLKDIIDLAHEHQIPVLVDEAHGVHFIAGESFPPSAVSLGADVVVQSAHKTLPAMTMGAYLHYNSRYIPLSKLAGYLQMIQSSSPSYPIMASLDAARSYLGTFGREDIQFLMDGITSFREEAGKIGRLEVLPSGDGDPLKMILRSPGSSGFQLQKVLEEQGIYAEMADPFNVLLVLPLLKAGMAAPYKRVIEKLSIAAMQIGASIPAALPVKQNNTPVLGTLALGYREMENMNETFMPLAQSAGCICAETLIPYPPGIPLLMPGEVITKAALEELDDLLAQSAKIQGGERIEHRKIKIFK</sequence>
<evidence type="ECO:0000256" key="5">
    <source>
        <dbReference type="ARBA" id="ARBA00023239"/>
    </source>
</evidence>
<dbReference type="InterPro" id="IPR015421">
    <property type="entry name" value="PyrdxlP-dep_Trfase_major"/>
</dbReference>
<evidence type="ECO:0000256" key="2">
    <source>
        <dbReference type="ARBA" id="ARBA00010671"/>
    </source>
</evidence>
<feature type="domain" description="Orn/Lys/Arg decarboxylase C-terminal" evidence="7">
    <location>
        <begin position="401"/>
        <end position="450"/>
    </location>
</feature>
<dbReference type="Proteomes" id="UP000034166">
    <property type="component" value="Unassembled WGS sequence"/>
</dbReference>
<accession>A0A0M2SVN2</accession>
<dbReference type="InterPro" id="IPR015424">
    <property type="entry name" value="PyrdxlP-dep_Trfase"/>
</dbReference>
<dbReference type="InterPro" id="IPR036633">
    <property type="entry name" value="Prn/Lys/Arg_de-COase_C_sf"/>
</dbReference>
<dbReference type="RefSeq" id="WP_046525199.1">
    <property type="nucleotide sequence ID" value="NZ_LAYY01000025.1"/>
</dbReference>
<name>A0A0M2SVN2_9BACI</name>
<dbReference type="Gene3D" id="3.90.105.10">
    <property type="entry name" value="Molybdopterin biosynthesis moea protein, domain 2"/>
    <property type="match status" value="1"/>
</dbReference>
<comment type="cofactor">
    <cofactor evidence="1">
        <name>pyridoxal 5'-phosphate</name>
        <dbReference type="ChEBI" id="CHEBI:597326"/>
    </cofactor>
</comment>
<protein>
    <submittedName>
        <fullName evidence="8">Arginine decarboxylase</fullName>
    </submittedName>
</protein>
<proteinExistence type="inferred from homology"/>
<dbReference type="EMBL" id="LAYY01000025">
    <property type="protein sequence ID" value="KKK36690.1"/>
    <property type="molecule type" value="Genomic_DNA"/>
</dbReference>
<keyword evidence="4" id="KW-0663">Pyridoxal phosphate</keyword>
<gene>
    <name evidence="8" type="ORF">WQ57_18235</name>
</gene>
<dbReference type="Gene3D" id="3.40.640.10">
    <property type="entry name" value="Type I PLP-dependent aspartate aminotransferase-like (Major domain)"/>
    <property type="match status" value="1"/>
</dbReference>
<feature type="domain" description="Orn/Lys/Arg decarboxylases family 1 pyridoxal-P attachment site" evidence="6">
    <location>
        <begin position="6"/>
        <end position="297"/>
    </location>
</feature>
<dbReference type="GO" id="GO:0016831">
    <property type="term" value="F:carboxy-lyase activity"/>
    <property type="evidence" value="ECO:0007669"/>
    <property type="project" value="UniProtKB-KW"/>
</dbReference>
<comment type="similarity">
    <text evidence="2">Belongs to the Orn/Lys/Arg decarboxylase class-I family.</text>
</comment>
<keyword evidence="5" id="KW-0456">Lyase</keyword>
<dbReference type="PANTHER" id="PTHR43277:SF3">
    <property type="entry name" value="DECARBOXYLASE, PUTATIVE-RELATED"/>
    <property type="match status" value="1"/>
</dbReference>
<dbReference type="PANTHER" id="PTHR43277">
    <property type="entry name" value="ARGININE DECARBOXYLASE"/>
    <property type="match status" value="1"/>
</dbReference>
<keyword evidence="9" id="KW-1185">Reference proteome</keyword>
<evidence type="ECO:0000313" key="8">
    <source>
        <dbReference type="EMBL" id="KKK36690.1"/>
    </source>
</evidence>
<evidence type="ECO:0000256" key="1">
    <source>
        <dbReference type="ARBA" id="ARBA00001933"/>
    </source>
</evidence>
<dbReference type="InterPro" id="IPR000310">
    <property type="entry name" value="Orn/Lys/Arg_deCO2ase_major_dom"/>
</dbReference>
<evidence type="ECO:0000256" key="4">
    <source>
        <dbReference type="ARBA" id="ARBA00022898"/>
    </source>
</evidence>
<dbReference type="Pfam" id="PF03711">
    <property type="entry name" value="OKR_DC_1_C"/>
    <property type="match status" value="1"/>
</dbReference>
<dbReference type="AlphaFoldDB" id="A0A0M2SVN2"/>
<keyword evidence="3" id="KW-0210">Decarboxylase</keyword>